<dbReference type="PANTHER" id="PTHR10622">
    <property type="entry name" value="HET DOMAIN-CONTAINING PROTEIN"/>
    <property type="match status" value="1"/>
</dbReference>
<sequence>MRLLNSHTLELKDFLGDHVPEYLILSHRWGDDELSYKDFRKGRGKATAGYKKIMDFCALARRRTDPCNAQQSQCAWIWIDTICIDKRSSAELSEAINSMYRWYAGAEECIVYMWDIPPLAAGEEAVLTAFENSSWFSRGWTLQELVAPAMVIFYTQAWEVFGFKSTGTTVTFPLAWHTSNGLDLNTHISSITRIQQECLYNPREVHAASIAQRLCWAAGRQTTRPEDRAYCLLGLLDINLPLLYGEQDRAFRRLQEELVRRSSDQSIFAWEDREADVDSGLLARSADQFRHSGDIVDRRGVGLSFPYCVSNRGTEMTCDATEVVYYNSFYDREYHNYIIRLHCERDQSHGLFPGWETAAAAEGSHRLGRFRGSKFTIVLARVDGSHDVYRRLRLSLATAVLRDELPGRKQAGREVHKEFVVEDLLATGLEGH</sequence>
<evidence type="ECO:0000259" key="1">
    <source>
        <dbReference type="Pfam" id="PF06985"/>
    </source>
</evidence>
<organism evidence="3 4">
    <name type="scientific">Oleoguttula mirabilis</name>
    <dbReference type="NCBI Taxonomy" id="1507867"/>
    <lineage>
        <taxon>Eukaryota</taxon>
        <taxon>Fungi</taxon>
        <taxon>Dikarya</taxon>
        <taxon>Ascomycota</taxon>
        <taxon>Pezizomycotina</taxon>
        <taxon>Dothideomycetes</taxon>
        <taxon>Dothideomycetidae</taxon>
        <taxon>Mycosphaerellales</taxon>
        <taxon>Teratosphaeriaceae</taxon>
        <taxon>Oleoguttula</taxon>
    </lineage>
</organism>
<dbReference type="Pfam" id="PF06985">
    <property type="entry name" value="HET"/>
    <property type="match status" value="1"/>
</dbReference>
<dbReference type="Pfam" id="PF26640">
    <property type="entry name" value="DUF8212"/>
    <property type="match status" value="1"/>
</dbReference>
<evidence type="ECO:0000259" key="2">
    <source>
        <dbReference type="Pfam" id="PF26640"/>
    </source>
</evidence>
<dbReference type="EMBL" id="JAVFHQ010000021">
    <property type="protein sequence ID" value="KAK4545070.1"/>
    <property type="molecule type" value="Genomic_DNA"/>
</dbReference>
<dbReference type="InterPro" id="IPR058525">
    <property type="entry name" value="DUF8212"/>
</dbReference>
<dbReference type="PANTHER" id="PTHR10622:SF12">
    <property type="entry name" value="HET DOMAIN-CONTAINING PROTEIN"/>
    <property type="match status" value="1"/>
</dbReference>
<evidence type="ECO:0000313" key="3">
    <source>
        <dbReference type="EMBL" id="KAK4545070.1"/>
    </source>
</evidence>
<name>A0AAV9JIL7_9PEZI</name>
<protein>
    <recommendedName>
        <fullName evidence="5">Heterokaryon incompatibility domain-containing protein</fullName>
    </recommendedName>
</protein>
<evidence type="ECO:0000313" key="4">
    <source>
        <dbReference type="Proteomes" id="UP001324427"/>
    </source>
</evidence>
<reference evidence="3 4" key="1">
    <citation type="submission" date="2021-11" db="EMBL/GenBank/DDBJ databases">
        <title>Black yeast isolated from Biological Soil Crust.</title>
        <authorList>
            <person name="Kurbessoian T."/>
        </authorList>
    </citation>
    <scope>NUCLEOTIDE SEQUENCE [LARGE SCALE GENOMIC DNA]</scope>
    <source>
        <strain evidence="3 4">CCFEE 5522</strain>
    </source>
</reference>
<gene>
    <name evidence="3" type="ORF">LTR36_003621</name>
</gene>
<evidence type="ECO:0008006" key="5">
    <source>
        <dbReference type="Google" id="ProtNLM"/>
    </source>
</evidence>
<accession>A0AAV9JIL7</accession>
<comment type="caution">
    <text evidence="3">The sequence shown here is derived from an EMBL/GenBank/DDBJ whole genome shotgun (WGS) entry which is preliminary data.</text>
</comment>
<dbReference type="AlphaFoldDB" id="A0AAV9JIL7"/>
<feature type="domain" description="DUF8212" evidence="2">
    <location>
        <begin position="249"/>
        <end position="278"/>
    </location>
</feature>
<feature type="domain" description="Heterokaryon incompatibility" evidence="1">
    <location>
        <begin position="22"/>
        <end position="113"/>
    </location>
</feature>
<dbReference type="InterPro" id="IPR010730">
    <property type="entry name" value="HET"/>
</dbReference>
<dbReference type="Proteomes" id="UP001324427">
    <property type="component" value="Unassembled WGS sequence"/>
</dbReference>
<keyword evidence="4" id="KW-1185">Reference proteome</keyword>
<proteinExistence type="predicted"/>